<accession>A0ABX8V6Z8</accession>
<keyword evidence="6" id="KW-1185">Reference proteome</keyword>
<proteinExistence type="predicted"/>
<keyword evidence="3 5" id="KW-0456">Lyase</keyword>
<keyword evidence="2" id="KW-0460">Magnesium</keyword>
<dbReference type="SFLD" id="SFLDS00001">
    <property type="entry name" value="Enolase"/>
    <property type="match status" value="1"/>
</dbReference>
<dbReference type="InterPro" id="IPR029017">
    <property type="entry name" value="Enolase-like_N"/>
</dbReference>
<dbReference type="SFLD" id="SFLDF00009">
    <property type="entry name" value="o-succinylbenzoate_synthase"/>
    <property type="match status" value="1"/>
</dbReference>
<dbReference type="SFLD" id="SFLDG00180">
    <property type="entry name" value="muconate_cycloisomerase"/>
    <property type="match status" value="1"/>
</dbReference>
<evidence type="ECO:0000313" key="5">
    <source>
        <dbReference type="EMBL" id="QYF48788.1"/>
    </source>
</evidence>
<dbReference type="EMBL" id="CP075587">
    <property type="protein sequence ID" value="QYF48788.1"/>
    <property type="molecule type" value="Genomic_DNA"/>
</dbReference>
<dbReference type="Pfam" id="PF13378">
    <property type="entry name" value="MR_MLE_C"/>
    <property type="match status" value="1"/>
</dbReference>
<dbReference type="Gene3D" id="3.20.20.120">
    <property type="entry name" value="Enolase-like C-terminal domain"/>
    <property type="match status" value="1"/>
</dbReference>
<dbReference type="InterPro" id="IPR041338">
    <property type="entry name" value="OSBS_N"/>
</dbReference>
<evidence type="ECO:0000259" key="4">
    <source>
        <dbReference type="SMART" id="SM00922"/>
    </source>
</evidence>
<dbReference type="Proteomes" id="UP000826014">
    <property type="component" value="Chromosome"/>
</dbReference>
<dbReference type="SMART" id="SM00922">
    <property type="entry name" value="MR_MLE"/>
    <property type="match status" value="1"/>
</dbReference>
<dbReference type="PROSITE" id="PS00909">
    <property type="entry name" value="MR_MLE_2"/>
    <property type="match status" value="1"/>
</dbReference>
<reference evidence="5 6" key="1">
    <citation type="journal article" date="2022" name="bioRxiv">
        <title>Ecology and evolution of chlamydial symbionts of arthropods.</title>
        <authorList>
            <person name="Halter T."/>
            <person name="Koestlbacher S."/>
            <person name="Collingro A."/>
            <person name="Sixt B.S."/>
            <person name="Toenshoff E.R."/>
            <person name="Hendrickx F."/>
            <person name="Kostanjsek R."/>
            <person name="Horn M."/>
        </authorList>
    </citation>
    <scope>NUCLEOTIDE SEQUENCE [LARGE SCALE GENOMIC DNA]</scope>
    <source>
        <strain evidence="5">W744xW776</strain>
    </source>
</reference>
<feature type="domain" description="Mandelate racemase/muconate lactonizing enzyme C-terminal" evidence="4">
    <location>
        <begin position="110"/>
        <end position="201"/>
    </location>
</feature>
<dbReference type="PANTHER" id="PTHR48073:SF2">
    <property type="entry name" value="O-SUCCINYLBENZOATE SYNTHASE"/>
    <property type="match status" value="1"/>
</dbReference>
<dbReference type="Gene3D" id="3.30.390.10">
    <property type="entry name" value="Enolase-like, N-terminal domain"/>
    <property type="match status" value="1"/>
</dbReference>
<dbReference type="InterPro" id="IPR029065">
    <property type="entry name" value="Enolase_C-like"/>
</dbReference>
<evidence type="ECO:0000256" key="3">
    <source>
        <dbReference type="ARBA" id="ARBA00023239"/>
    </source>
</evidence>
<dbReference type="Pfam" id="PF21508">
    <property type="entry name" value="MenC_N"/>
    <property type="match status" value="1"/>
</dbReference>
<evidence type="ECO:0000256" key="2">
    <source>
        <dbReference type="ARBA" id="ARBA00022842"/>
    </source>
</evidence>
<name>A0ABX8V6Z8_9BACT</name>
<evidence type="ECO:0000256" key="1">
    <source>
        <dbReference type="ARBA" id="ARBA00022723"/>
    </source>
</evidence>
<dbReference type="InterPro" id="IPR018110">
    <property type="entry name" value="Mandel_Rmase/mucon_lact_enz_CS"/>
</dbReference>
<gene>
    <name evidence="5" type="ORF">RHABOEDO_001004</name>
</gene>
<organism evidence="5 6">
    <name type="scientific">Candidatus Rhabdochlamydia oedothoracis</name>
    <dbReference type="NCBI Taxonomy" id="2720720"/>
    <lineage>
        <taxon>Bacteria</taxon>
        <taxon>Pseudomonadati</taxon>
        <taxon>Chlamydiota</taxon>
        <taxon>Chlamydiia</taxon>
        <taxon>Parachlamydiales</taxon>
        <taxon>Candidatus Rhabdochlamydiaceae</taxon>
        <taxon>Candidatus Rhabdochlamydia</taxon>
    </lineage>
</organism>
<dbReference type="PANTHER" id="PTHR48073">
    <property type="entry name" value="O-SUCCINYLBENZOATE SYNTHASE-RELATED"/>
    <property type="match status" value="1"/>
</dbReference>
<evidence type="ECO:0000313" key="6">
    <source>
        <dbReference type="Proteomes" id="UP000826014"/>
    </source>
</evidence>
<dbReference type="InterPro" id="IPR036849">
    <property type="entry name" value="Enolase-like_C_sf"/>
</dbReference>
<protein>
    <submittedName>
        <fullName evidence="5">O-succinylbenzoate synthase</fullName>
        <ecNumber evidence="5">4.2.1.113</ecNumber>
    </submittedName>
</protein>
<dbReference type="SUPFAM" id="SSF51604">
    <property type="entry name" value="Enolase C-terminal domain-like"/>
    <property type="match status" value="1"/>
</dbReference>
<dbReference type="InterPro" id="IPR013342">
    <property type="entry name" value="Mandelate_racemase_C"/>
</dbReference>
<dbReference type="SUPFAM" id="SSF54826">
    <property type="entry name" value="Enolase N-terminal domain-like"/>
    <property type="match status" value="1"/>
</dbReference>
<dbReference type="GO" id="GO:0043748">
    <property type="term" value="F:O-succinylbenzoate synthase activity"/>
    <property type="evidence" value="ECO:0007669"/>
    <property type="project" value="UniProtKB-EC"/>
</dbReference>
<dbReference type="EC" id="4.2.1.113" evidence="5"/>
<sequence>MPIYSSFLHRLDVISWRIFRFQLTKKDKSIRSSHLVCLKDSNQQEAWAEISPLPGRSKETIDEALLQLINVLKGKKTSHLYSSVSFALATALKQFSFPPIPLCALLSGSKQEMMQQALLVAHKGFSSVKVKISQLSLEDAFAVLDSLRKTFSLRVDANQRFSFQEALYFFGQFPSLAFDFIEEPTWETSRLADFSHPFGLDETLEKNPDFRFENLANCKAVVVKPMIQGFFTTKKLMQHLEKKRTKLIFSSSYESGLGLMQIAHLAMQTKLYPLGLNTQSLFTEDILTPFPIFSSPICSCPFPAQIQTHLLQEIYCG</sequence>
<keyword evidence="1" id="KW-0479">Metal-binding</keyword>